<evidence type="ECO:0000256" key="3">
    <source>
        <dbReference type="SAM" id="MobiDB-lite"/>
    </source>
</evidence>
<proteinExistence type="predicted"/>
<evidence type="ECO:0000259" key="4">
    <source>
        <dbReference type="PROSITE" id="PS50102"/>
    </source>
</evidence>
<name>A0A9R0S1I4_TRITD</name>
<organism evidence="5 6">
    <name type="scientific">Triticum turgidum subsp. durum</name>
    <name type="common">Durum wheat</name>
    <name type="synonym">Triticum durum</name>
    <dbReference type="NCBI Taxonomy" id="4567"/>
    <lineage>
        <taxon>Eukaryota</taxon>
        <taxon>Viridiplantae</taxon>
        <taxon>Streptophyta</taxon>
        <taxon>Embryophyta</taxon>
        <taxon>Tracheophyta</taxon>
        <taxon>Spermatophyta</taxon>
        <taxon>Magnoliopsida</taxon>
        <taxon>Liliopsida</taxon>
        <taxon>Poales</taxon>
        <taxon>Poaceae</taxon>
        <taxon>BOP clade</taxon>
        <taxon>Pooideae</taxon>
        <taxon>Triticodae</taxon>
        <taxon>Triticeae</taxon>
        <taxon>Triticinae</taxon>
        <taxon>Triticum</taxon>
    </lineage>
</organism>
<evidence type="ECO:0000313" key="6">
    <source>
        <dbReference type="Proteomes" id="UP000324705"/>
    </source>
</evidence>
<evidence type="ECO:0000256" key="2">
    <source>
        <dbReference type="PROSITE-ProRule" id="PRU00176"/>
    </source>
</evidence>
<keyword evidence="6" id="KW-1185">Reference proteome</keyword>
<feature type="domain" description="RRM" evidence="4">
    <location>
        <begin position="30"/>
        <end position="108"/>
    </location>
</feature>
<dbReference type="Gene3D" id="3.30.70.330">
    <property type="match status" value="1"/>
</dbReference>
<dbReference type="SUPFAM" id="SSF54928">
    <property type="entry name" value="RNA-binding domain, RBD"/>
    <property type="match status" value="1"/>
</dbReference>
<dbReference type="Gramene" id="TRITD3Av1G285990.1">
    <property type="protein sequence ID" value="TRITD3Av1G285990.1"/>
    <property type="gene ID" value="TRITD3Av1G285990"/>
</dbReference>
<dbReference type="InterPro" id="IPR052462">
    <property type="entry name" value="SLIRP/GR-RBP-like"/>
</dbReference>
<dbReference type="Proteomes" id="UP000324705">
    <property type="component" value="Chromosome 3A"/>
</dbReference>
<reference evidence="5 6" key="1">
    <citation type="submission" date="2017-09" db="EMBL/GenBank/DDBJ databases">
        <authorList>
            <consortium name="International Durum Wheat Genome Sequencing Consortium (IDWGSC)"/>
            <person name="Milanesi L."/>
        </authorList>
    </citation>
    <scope>NUCLEOTIDE SEQUENCE [LARGE SCALE GENOMIC DNA]</scope>
    <source>
        <strain evidence="6">cv. Svevo</strain>
    </source>
</reference>
<dbReference type="GO" id="GO:0003723">
    <property type="term" value="F:RNA binding"/>
    <property type="evidence" value="ECO:0007669"/>
    <property type="project" value="UniProtKB-UniRule"/>
</dbReference>
<evidence type="ECO:0000313" key="5">
    <source>
        <dbReference type="EMBL" id="VAH70368.1"/>
    </source>
</evidence>
<keyword evidence="1 2" id="KW-0694">RNA-binding</keyword>
<dbReference type="Pfam" id="PF00076">
    <property type="entry name" value="RRM_1"/>
    <property type="match status" value="1"/>
</dbReference>
<dbReference type="InterPro" id="IPR000504">
    <property type="entry name" value="RRM_dom"/>
</dbReference>
<dbReference type="EMBL" id="LT934115">
    <property type="protein sequence ID" value="VAH70368.1"/>
    <property type="molecule type" value="Genomic_DNA"/>
</dbReference>
<protein>
    <recommendedName>
        <fullName evidence="4">RRM domain-containing protein</fullName>
    </recommendedName>
</protein>
<dbReference type="OMA" id="AICHPVT"/>
<sequence>MLNWASKAELHARVPLGKLLDRAATFSSGSKLFVRGLSYNSNEVALKDAFSQHGNVIQVKAICHPVTGRSKGYVLVKFSSETEAAAALERMSDEVLDGKKIRVDYANSEQSAAAAAADETSSHTQGKDKPPDSHLSSCIRIF</sequence>
<dbReference type="PROSITE" id="PS50102">
    <property type="entry name" value="RRM"/>
    <property type="match status" value="1"/>
</dbReference>
<feature type="region of interest" description="Disordered" evidence="3">
    <location>
        <begin position="112"/>
        <end position="136"/>
    </location>
</feature>
<dbReference type="PANTHER" id="PTHR48027">
    <property type="entry name" value="HETEROGENEOUS NUCLEAR RIBONUCLEOPROTEIN 87F-RELATED"/>
    <property type="match status" value="1"/>
</dbReference>
<dbReference type="AlphaFoldDB" id="A0A9R0S1I4"/>
<dbReference type="InterPro" id="IPR012677">
    <property type="entry name" value="Nucleotide-bd_a/b_plait_sf"/>
</dbReference>
<evidence type="ECO:0000256" key="1">
    <source>
        <dbReference type="ARBA" id="ARBA00022884"/>
    </source>
</evidence>
<gene>
    <name evidence="5" type="ORF">TRITD_3Av1G285990</name>
</gene>
<accession>A0A9R0S1I4</accession>
<dbReference type="SMART" id="SM00360">
    <property type="entry name" value="RRM"/>
    <property type="match status" value="1"/>
</dbReference>
<dbReference type="InterPro" id="IPR035979">
    <property type="entry name" value="RBD_domain_sf"/>
</dbReference>